<name>A0A1L3MME7_9BACI</name>
<evidence type="ECO:0000313" key="1">
    <source>
        <dbReference type="EMBL" id="APH03507.1"/>
    </source>
</evidence>
<sequence length="265" mass="30772">MKTIHLSIDELLFSFYSEGFFEQGISIKEAYFPSLQDSELKLMLEVASRSLLSKNMIKEVDNQYRLKDEYKSFIQILIKAERTIKASKHLKNSNEEESISLHFDKKEVYSHKVLSDNQVHSISKLSNDEIIPVITDFFQMKSLENESDVFCQLTSQEFEELLEDVSQNSATIHLITDKWVSKKGNTKSILEFLHNLFNRRGKMDSLVSFTYDAQNHPNLMDIYFLIPGNKGLWLITRDNSQNLNVQKVDEVSISNLVLQKKIYSV</sequence>
<reference evidence="1 2" key="1">
    <citation type="journal article" date="2016" name="Sci. Rep.">
        <title>Complete genome sequence and transcriptomic analysis of a novel marine strain Bacillus weihaiensis reveals the mechanism of brown algae degradation.</title>
        <authorList>
            <person name="Zhu Y."/>
            <person name="Chen P."/>
            <person name="Bao Y."/>
            <person name="Men Y."/>
            <person name="Zeng Y."/>
            <person name="Yang J."/>
            <person name="Sun J."/>
            <person name="Sun Y."/>
        </authorList>
    </citation>
    <scope>NUCLEOTIDE SEQUENCE [LARGE SCALE GENOMIC DNA]</scope>
    <source>
        <strain evidence="1 2">Alg07</strain>
    </source>
</reference>
<keyword evidence="2" id="KW-1185">Reference proteome</keyword>
<accession>A0A1L3MME7</accession>
<gene>
    <name evidence="1" type="ORF">A9C19_01345</name>
</gene>
<evidence type="ECO:0000313" key="2">
    <source>
        <dbReference type="Proteomes" id="UP000181936"/>
    </source>
</evidence>
<dbReference type="RefSeq" id="WP_072578297.1">
    <property type="nucleotide sequence ID" value="NZ_CP016020.1"/>
</dbReference>
<proteinExistence type="predicted"/>
<dbReference type="STRING" id="1547283.A9C19_01345"/>
<dbReference type="KEGG" id="bwh:A9C19_01345"/>
<dbReference type="OrthoDB" id="2912591at2"/>
<organism evidence="1 2">
    <name type="scientific">Bacillus weihaiensis</name>
    <dbReference type="NCBI Taxonomy" id="1547283"/>
    <lineage>
        <taxon>Bacteria</taxon>
        <taxon>Bacillati</taxon>
        <taxon>Bacillota</taxon>
        <taxon>Bacilli</taxon>
        <taxon>Bacillales</taxon>
        <taxon>Bacillaceae</taxon>
        <taxon>Bacillus</taxon>
    </lineage>
</organism>
<dbReference type="AlphaFoldDB" id="A0A1L3MME7"/>
<dbReference type="EMBL" id="CP016020">
    <property type="protein sequence ID" value="APH03507.1"/>
    <property type="molecule type" value="Genomic_DNA"/>
</dbReference>
<protein>
    <submittedName>
        <fullName evidence="1">Uncharacterized protein</fullName>
    </submittedName>
</protein>
<dbReference type="Proteomes" id="UP000181936">
    <property type="component" value="Chromosome"/>
</dbReference>